<dbReference type="EMBL" id="CM016552">
    <property type="protein sequence ID" value="TKW41845.1"/>
    <property type="molecule type" value="Genomic_DNA"/>
</dbReference>
<reference evidence="1" key="1">
    <citation type="submission" date="2019-03" db="EMBL/GenBank/DDBJ databases">
        <title>WGS assembly of Setaria viridis.</title>
        <authorList>
            <person name="Huang P."/>
            <person name="Jenkins J."/>
            <person name="Grimwood J."/>
            <person name="Barry K."/>
            <person name="Healey A."/>
            <person name="Mamidi S."/>
            <person name="Sreedasyam A."/>
            <person name="Shu S."/>
            <person name="Feldman M."/>
            <person name="Wu J."/>
            <person name="Yu Y."/>
            <person name="Chen C."/>
            <person name="Johnson J."/>
            <person name="Rokhsar D."/>
            <person name="Baxter I."/>
            <person name="Schmutz J."/>
            <person name="Brutnell T."/>
            <person name="Kellogg E."/>
        </authorList>
    </citation>
    <scope>NUCLEOTIDE SEQUENCE [LARGE SCALE GENOMIC DNA]</scope>
</reference>
<dbReference type="Proteomes" id="UP000298652">
    <property type="component" value="Chromosome 1"/>
</dbReference>
<keyword evidence="2" id="KW-1185">Reference proteome</keyword>
<sequence length="100" mass="10649">MGLILLSGGRSPILLPRTTSAPAAQSSPHLSSPPQAQAQVRLSLLGGWLAALLIKQDSRKGPWWVVCARTAHMIRGARVGDIIMFALIGSEEPIEDRVVG</sequence>
<evidence type="ECO:0000313" key="1">
    <source>
        <dbReference type="EMBL" id="TKW41845.1"/>
    </source>
</evidence>
<evidence type="ECO:0000313" key="2">
    <source>
        <dbReference type="Proteomes" id="UP000298652"/>
    </source>
</evidence>
<organism evidence="1 2">
    <name type="scientific">Setaria viridis</name>
    <name type="common">Green bristlegrass</name>
    <name type="synonym">Setaria italica subsp. viridis</name>
    <dbReference type="NCBI Taxonomy" id="4556"/>
    <lineage>
        <taxon>Eukaryota</taxon>
        <taxon>Viridiplantae</taxon>
        <taxon>Streptophyta</taxon>
        <taxon>Embryophyta</taxon>
        <taxon>Tracheophyta</taxon>
        <taxon>Spermatophyta</taxon>
        <taxon>Magnoliopsida</taxon>
        <taxon>Liliopsida</taxon>
        <taxon>Poales</taxon>
        <taxon>Poaceae</taxon>
        <taxon>PACMAD clade</taxon>
        <taxon>Panicoideae</taxon>
        <taxon>Panicodae</taxon>
        <taxon>Paniceae</taxon>
        <taxon>Cenchrinae</taxon>
        <taxon>Setaria</taxon>
    </lineage>
</organism>
<protein>
    <submittedName>
        <fullName evidence="1">Uncharacterized protein</fullName>
    </submittedName>
</protein>
<dbReference type="Gramene" id="TKW41845">
    <property type="protein sequence ID" value="TKW41845"/>
    <property type="gene ID" value="SEVIR_1G344200v2"/>
</dbReference>
<proteinExistence type="predicted"/>
<name>A0A4U6WHW2_SETVI</name>
<gene>
    <name evidence="1" type="ORF">SEVIR_1G344200v2</name>
</gene>
<dbReference type="AlphaFoldDB" id="A0A4U6WHW2"/>
<accession>A0A4U6WHW2</accession>